<dbReference type="InParanoid" id="G3JAB5"/>
<dbReference type="HOGENOM" id="CLU_029865_0_0_1"/>
<dbReference type="Proteomes" id="UP000001610">
    <property type="component" value="Unassembled WGS sequence"/>
</dbReference>
<feature type="compositionally biased region" description="Basic and acidic residues" evidence="1">
    <location>
        <begin position="196"/>
        <end position="214"/>
    </location>
</feature>
<protein>
    <submittedName>
        <fullName evidence="2">Uncharacterized protein</fullName>
    </submittedName>
</protein>
<dbReference type="STRING" id="983644.G3JAB5"/>
<accession>G3JAB5</accession>
<dbReference type="RefSeq" id="XP_006668569.1">
    <property type="nucleotide sequence ID" value="XM_006668506.1"/>
</dbReference>
<feature type="region of interest" description="Disordered" evidence="1">
    <location>
        <begin position="181"/>
        <end position="220"/>
    </location>
</feature>
<evidence type="ECO:0000256" key="1">
    <source>
        <dbReference type="SAM" id="MobiDB-lite"/>
    </source>
</evidence>
<dbReference type="AlphaFoldDB" id="G3JAB5"/>
<sequence length="427" mass="46494">MPVCYISIAVHDPLTQMTGDFCLRPVPTCALALAGEEASLHGRLSSFPLVKYGCTELDEAVLLGGLERGSVVGISADDVDGFGLLPPDGVAGYDTGDIGRLGASGVGHNTKATGIDIQEQKCRAGLDSVMLSVVFDIDGIWQTLSELLQPLVAATSSSPVIHHEGHIGSLERNRMIPTTEIQDSEDEDILQPAGHKTFDSREEPRASSHEDQGERSSPMCPPEIIVVTHFSTFLTSLFARREKAEAHKTLAYLKWQLRGLSRSCSMSPLILLVNSTTTEEASNRPRGSALDLSGSTRTHRSPEPTLHSIFASVRSLRPSRPSFGVVFSQFLDLHILCTDLSENHANLACRLERAAASTKCDHQCRSLAHIEVLKDNLGINSAHLRKQNREKRWAVLDVYGQKIVNPGDGLIREPQTTSEHVPSQKDT</sequence>
<name>G3JAB5_CORMM</name>
<organism evidence="2 3">
    <name type="scientific">Cordyceps militaris (strain CM01)</name>
    <name type="common">Caterpillar fungus</name>
    <dbReference type="NCBI Taxonomy" id="983644"/>
    <lineage>
        <taxon>Eukaryota</taxon>
        <taxon>Fungi</taxon>
        <taxon>Dikarya</taxon>
        <taxon>Ascomycota</taxon>
        <taxon>Pezizomycotina</taxon>
        <taxon>Sordariomycetes</taxon>
        <taxon>Hypocreomycetidae</taxon>
        <taxon>Hypocreales</taxon>
        <taxon>Cordycipitaceae</taxon>
        <taxon>Cordyceps</taxon>
    </lineage>
</organism>
<dbReference type="eggNOG" id="ENOG502SGEW">
    <property type="taxonomic scope" value="Eukaryota"/>
</dbReference>
<dbReference type="VEuPathDB" id="FungiDB:CCM_03355"/>
<reference evidence="2 3" key="1">
    <citation type="journal article" date="2011" name="Genome Biol.">
        <title>Genome sequence of the insect pathogenic fungus Cordyceps militaris, a valued traditional Chinese medicine.</title>
        <authorList>
            <person name="Zheng P."/>
            <person name="Xia Y."/>
            <person name="Xiao G."/>
            <person name="Xiong C."/>
            <person name="Hu X."/>
            <person name="Zhang S."/>
            <person name="Zheng H."/>
            <person name="Huang Y."/>
            <person name="Zhou Y."/>
            <person name="Wang S."/>
            <person name="Zhao G.P."/>
            <person name="Liu X."/>
            <person name="St Leger R.J."/>
            <person name="Wang C."/>
        </authorList>
    </citation>
    <scope>NUCLEOTIDE SEQUENCE [LARGE SCALE GENOMIC DNA]</scope>
    <source>
        <strain evidence="2 3">CM01</strain>
    </source>
</reference>
<evidence type="ECO:0000313" key="3">
    <source>
        <dbReference type="Proteomes" id="UP000001610"/>
    </source>
</evidence>
<feature type="region of interest" description="Disordered" evidence="1">
    <location>
        <begin position="281"/>
        <end position="303"/>
    </location>
</feature>
<dbReference type="KEGG" id="cmt:CCM_03355"/>
<dbReference type="GeneID" id="18165381"/>
<proteinExistence type="predicted"/>
<dbReference type="EMBL" id="JH126400">
    <property type="protein sequence ID" value="EGX95083.1"/>
    <property type="molecule type" value="Genomic_DNA"/>
</dbReference>
<evidence type="ECO:0000313" key="2">
    <source>
        <dbReference type="EMBL" id="EGX95083.1"/>
    </source>
</evidence>
<keyword evidence="3" id="KW-1185">Reference proteome</keyword>
<dbReference type="OrthoDB" id="336321at2759"/>
<dbReference type="OMA" id="DEMGVWE"/>
<gene>
    <name evidence="2" type="ORF">CCM_03355</name>
</gene>